<feature type="transmembrane region" description="Helical" evidence="1">
    <location>
        <begin position="27"/>
        <end position="45"/>
    </location>
</feature>
<dbReference type="AlphaFoldDB" id="B0D0Z0"/>
<keyword evidence="1" id="KW-1133">Transmembrane helix</keyword>
<keyword evidence="1" id="KW-0812">Transmembrane</keyword>
<proteinExistence type="predicted"/>
<sequence length="157" mass="18250">MIQAAHVGVGISGVEDFKLPYSGSFIFTKYFLPLCAVVAPAIGKYSDIVHRLWTNSVFYFVLIFIPLFCLVRDFVGKEFVTFLSQERYVETGCSHRFRYSEILQVQKAIKKVRATQCMRRNCRFAFSQTEMRQNRVRPRSFGVQDIKIKCAVIWLLD</sequence>
<keyword evidence="3" id="KW-1185">Reference proteome</keyword>
<dbReference type="GeneID" id="6073522"/>
<dbReference type="OrthoDB" id="377733at2759"/>
<name>B0D0Z0_LACBS</name>
<dbReference type="KEGG" id="lbc:LACBIDRAFT_313846"/>
<dbReference type="InParanoid" id="B0D0Z0"/>
<accession>B0D0Z0</accession>
<evidence type="ECO:0000313" key="3">
    <source>
        <dbReference type="Proteomes" id="UP000001194"/>
    </source>
</evidence>
<gene>
    <name evidence="2" type="ORF">LACBIDRAFT_313846</name>
</gene>
<dbReference type="STRING" id="486041.B0D0Z0"/>
<evidence type="ECO:0000256" key="1">
    <source>
        <dbReference type="SAM" id="Phobius"/>
    </source>
</evidence>
<reference evidence="2 3" key="1">
    <citation type="journal article" date="2008" name="Nature">
        <title>The genome of Laccaria bicolor provides insights into mycorrhizal symbiosis.</title>
        <authorList>
            <person name="Martin F."/>
            <person name="Aerts A."/>
            <person name="Ahren D."/>
            <person name="Brun A."/>
            <person name="Danchin E.G.J."/>
            <person name="Duchaussoy F."/>
            <person name="Gibon J."/>
            <person name="Kohler A."/>
            <person name="Lindquist E."/>
            <person name="Pereda V."/>
            <person name="Salamov A."/>
            <person name="Shapiro H.J."/>
            <person name="Wuyts J."/>
            <person name="Blaudez D."/>
            <person name="Buee M."/>
            <person name="Brokstein P."/>
            <person name="Canbaeck B."/>
            <person name="Cohen D."/>
            <person name="Courty P.E."/>
            <person name="Coutinho P.M."/>
            <person name="Delaruelle C."/>
            <person name="Detter J.C."/>
            <person name="Deveau A."/>
            <person name="DiFazio S."/>
            <person name="Duplessis S."/>
            <person name="Fraissinet-Tachet L."/>
            <person name="Lucic E."/>
            <person name="Frey-Klett P."/>
            <person name="Fourrey C."/>
            <person name="Feussner I."/>
            <person name="Gay G."/>
            <person name="Grimwood J."/>
            <person name="Hoegger P.J."/>
            <person name="Jain P."/>
            <person name="Kilaru S."/>
            <person name="Labbe J."/>
            <person name="Lin Y.C."/>
            <person name="Legue V."/>
            <person name="Le Tacon F."/>
            <person name="Marmeisse R."/>
            <person name="Melayah D."/>
            <person name="Montanini B."/>
            <person name="Muratet M."/>
            <person name="Nehls U."/>
            <person name="Niculita-Hirzel H."/>
            <person name="Oudot-Le Secq M.P."/>
            <person name="Peter M."/>
            <person name="Quesneville H."/>
            <person name="Rajashekar B."/>
            <person name="Reich M."/>
            <person name="Rouhier N."/>
            <person name="Schmutz J."/>
            <person name="Yin T."/>
            <person name="Chalot M."/>
            <person name="Henrissat B."/>
            <person name="Kuees U."/>
            <person name="Lucas S."/>
            <person name="Van de Peer Y."/>
            <person name="Podila G.K."/>
            <person name="Polle A."/>
            <person name="Pukkila P.J."/>
            <person name="Richardson P.M."/>
            <person name="Rouze P."/>
            <person name="Sanders I.R."/>
            <person name="Stajich J.E."/>
            <person name="Tunlid A."/>
            <person name="Tuskan G."/>
            <person name="Grigoriev I.V."/>
        </authorList>
    </citation>
    <scope>NUCLEOTIDE SEQUENCE [LARGE SCALE GENOMIC DNA]</scope>
    <source>
        <strain evidence="3">S238N-H82 / ATCC MYA-4686</strain>
    </source>
</reference>
<organism evidence="3">
    <name type="scientific">Laccaria bicolor (strain S238N-H82 / ATCC MYA-4686)</name>
    <name type="common">Bicoloured deceiver</name>
    <name type="synonym">Laccaria laccata var. bicolor</name>
    <dbReference type="NCBI Taxonomy" id="486041"/>
    <lineage>
        <taxon>Eukaryota</taxon>
        <taxon>Fungi</taxon>
        <taxon>Dikarya</taxon>
        <taxon>Basidiomycota</taxon>
        <taxon>Agaricomycotina</taxon>
        <taxon>Agaricomycetes</taxon>
        <taxon>Agaricomycetidae</taxon>
        <taxon>Agaricales</taxon>
        <taxon>Agaricineae</taxon>
        <taxon>Hydnangiaceae</taxon>
        <taxon>Laccaria</taxon>
    </lineage>
</organism>
<dbReference type="RefSeq" id="XP_001877810.1">
    <property type="nucleotide sequence ID" value="XM_001877775.1"/>
</dbReference>
<evidence type="ECO:0000313" key="2">
    <source>
        <dbReference type="EMBL" id="EDR11913.1"/>
    </source>
</evidence>
<keyword evidence="1" id="KW-0472">Membrane</keyword>
<dbReference type="EMBL" id="DS547095">
    <property type="protein sequence ID" value="EDR11913.1"/>
    <property type="molecule type" value="Genomic_DNA"/>
</dbReference>
<feature type="transmembrane region" description="Helical" evidence="1">
    <location>
        <begin position="57"/>
        <end position="75"/>
    </location>
</feature>
<dbReference type="Proteomes" id="UP000001194">
    <property type="component" value="Unassembled WGS sequence"/>
</dbReference>
<dbReference type="HOGENOM" id="CLU_1678197_0_0_1"/>
<protein>
    <submittedName>
        <fullName evidence="2">Aminophospholipid-transporting P-type ATPase</fullName>
    </submittedName>
</protein>